<protein>
    <submittedName>
        <fullName evidence="1">Uncharacterized protein</fullName>
    </submittedName>
</protein>
<dbReference type="AlphaFoldDB" id="A0A7M3DI84"/>
<gene>
    <name evidence="1" type="ORF">ELH90_38140</name>
</gene>
<reference evidence="1 2" key="1">
    <citation type="submission" date="2019-02" db="EMBL/GenBank/DDBJ databases">
        <title>The genomic architecture of introgression among sibling species of bacteria.</title>
        <authorList>
            <person name="Cavassim M.I.A."/>
            <person name="Moeskjaer S."/>
            <person name="Moslemi C."/>
            <person name="Fields B."/>
            <person name="Bachmann A."/>
            <person name="Vilhjalmsson B."/>
            <person name="Schierup M.H."/>
            <person name="Young J.P.W."/>
            <person name="Andersen S.U."/>
        </authorList>
    </citation>
    <scope>NUCLEOTIDE SEQUENCE [LARGE SCALE GENOMIC DNA]</scope>
    <source>
        <strain evidence="1 2">SM135B</strain>
    </source>
</reference>
<dbReference type="EMBL" id="SIOP01000008">
    <property type="protein sequence ID" value="TAY41477.1"/>
    <property type="molecule type" value="Genomic_DNA"/>
</dbReference>
<comment type="caution">
    <text evidence="1">The sequence shown here is derived from an EMBL/GenBank/DDBJ whole genome shotgun (WGS) entry which is preliminary data.</text>
</comment>
<organism evidence="1 2">
    <name type="scientific">Rhizobium leguminosarum</name>
    <dbReference type="NCBI Taxonomy" id="384"/>
    <lineage>
        <taxon>Bacteria</taxon>
        <taxon>Pseudomonadati</taxon>
        <taxon>Pseudomonadota</taxon>
        <taxon>Alphaproteobacteria</taxon>
        <taxon>Hyphomicrobiales</taxon>
        <taxon>Rhizobiaceae</taxon>
        <taxon>Rhizobium/Agrobacterium group</taxon>
        <taxon>Rhizobium</taxon>
    </lineage>
</organism>
<sequence>MSDAMREQLNDVLEAYMLDSDETGALARYLNNYPQYASELLALAHQAAQVLPDDMRAPDAASRASIEAAVAQLMTVWPAPAVTDNPFAAMEPADFRRVSKILEVPIQVIGAIRDGLAIPTSIPSGWLSRLAQAMGTSAADLMQSMGRTAQPAASFKSEDRPEMKEPVPFERILIDAKVDPAKRAEIMSDVT</sequence>
<dbReference type="RefSeq" id="WP_130666340.1">
    <property type="nucleotide sequence ID" value="NZ_SILA01000004.1"/>
</dbReference>
<name>A0A7M3DI84_RHILE</name>
<accession>A0A7M3DI84</accession>
<proteinExistence type="predicted"/>
<dbReference type="Proteomes" id="UP000292974">
    <property type="component" value="Unassembled WGS sequence"/>
</dbReference>
<evidence type="ECO:0000313" key="1">
    <source>
        <dbReference type="EMBL" id="TAY41477.1"/>
    </source>
</evidence>
<evidence type="ECO:0000313" key="2">
    <source>
        <dbReference type="Proteomes" id="UP000292974"/>
    </source>
</evidence>